<comment type="caution">
    <text evidence="5">The sequence shown here is derived from an EMBL/GenBank/DDBJ whole genome shotgun (WGS) entry which is preliminary data.</text>
</comment>
<comment type="similarity">
    <text evidence="1">Belongs to the ENTR1 family.</text>
</comment>
<feature type="region of interest" description="Disordered" evidence="4">
    <location>
        <begin position="241"/>
        <end position="279"/>
    </location>
</feature>
<reference evidence="5 6" key="1">
    <citation type="journal article" date="2017" name="Gigascience">
        <title>Genome sequence of the small brown planthopper, Laodelphax striatellus.</title>
        <authorList>
            <person name="Zhu J."/>
            <person name="Jiang F."/>
            <person name="Wang X."/>
            <person name="Yang P."/>
            <person name="Bao Y."/>
            <person name="Zhao W."/>
            <person name="Wang W."/>
            <person name="Lu H."/>
            <person name="Wang Q."/>
            <person name="Cui N."/>
            <person name="Li J."/>
            <person name="Chen X."/>
            <person name="Luo L."/>
            <person name="Yu J."/>
            <person name="Kang L."/>
            <person name="Cui F."/>
        </authorList>
    </citation>
    <scope>NUCLEOTIDE SEQUENCE [LARGE SCALE GENOMIC DNA]</scope>
    <source>
        <strain evidence="5">Lst14</strain>
    </source>
</reference>
<evidence type="ECO:0000313" key="5">
    <source>
        <dbReference type="EMBL" id="RZF36777.1"/>
    </source>
</evidence>
<evidence type="ECO:0000313" key="6">
    <source>
        <dbReference type="Proteomes" id="UP000291343"/>
    </source>
</evidence>
<dbReference type="GO" id="GO:0030496">
    <property type="term" value="C:midbody"/>
    <property type="evidence" value="ECO:0007669"/>
    <property type="project" value="TreeGrafter"/>
</dbReference>
<feature type="compositionally biased region" description="Low complexity" evidence="4">
    <location>
        <begin position="56"/>
        <end position="67"/>
    </location>
</feature>
<dbReference type="EMBL" id="QKKF02025899">
    <property type="protein sequence ID" value="RZF36777.1"/>
    <property type="molecule type" value="Genomic_DNA"/>
</dbReference>
<feature type="compositionally biased region" description="Basic and acidic residues" evidence="4">
    <location>
        <begin position="387"/>
        <end position="397"/>
    </location>
</feature>
<feature type="region of interest" description="Disordered" evidence="4">
    <location>
        <begin position="1"/>
        <end position="136"/>
    </location>
</feature>
<organism evidence="5 6">
    <name type="scientific">Laodelphax striatellus</name>
    <name type="common">Small brown planthopper</name>
    <name type="synonym">Delphax striatella</name>
    <dbReference type="NCBI Taxonomy" id="195883"/>
    <lineage>
        <taxon>Eukaryota</taxon>
        <taxon>Metazoa</taxon>
        <taxon>Ecdysozoa</taxon>
        <taxon>Arthropoda</taxon>
        <taxon>Hexapoda</taxon>
        <taxon>Insecta</taxon>
        <taxon>Pterygota</taxon>
        <taxon>Neoptera</taxon>
        <taxon>Paraneoptera</taxon>
        <taxon>Hemiptera</taxon>
        <taxon>Auchenorrhyncha</taxon>
        <taxon>Fulgoroidea</taxon>
        <taxon>Delphacidae</taxon>
        <taxon>Criomorphinae</taxon>
        <taxon>Laodelphax</taxon>
    </lineage>
</organism>
<accession>A0A482WT72</accession>
<dbReference type="OrthoDB" id="6499155at2759"/>
<dbReference type="SMR" id="A0A482WT72"/>
<dbReference type="GO" id="GO:0005769">
    <property type="term" value="C:early endosome"/>
    <property type="evidence" value="ECO:0007669"/>
    <property type="project" value="TreeGrafter"/>
</dbReference>
<dbReference type="PANTHER" id="PTHR31259">
    <property type="entry name" value="ENDOSOME-ASSOCIATED TRAFFICKING REGULATOR 1"/>
    <property type="match status" value="1"/>
</dbReference>
<evidence type="ECO:0000256" key="3">
    <source>
        <dbReference type="ARBA" id="ARBA00023054"/>
    </source>
</evidence>
<dbReference type="STRING" id="195883.A0A482WT72"/>
<dbReference type="InParanoid" id="A0A482WT72"/>
<evidence type="ECO:0000256" key="4">
    <source>
        <dbReference type="SAM" id="MobiDB-lite"/>
    </source>
</evidence>
<protein>
    <recommendedName>
        <fullName evidence="2">Endosome-associated-trafficking regulator 1</fullName>
    </recommendedName>
</protein>
<dbReference type="GO" id="GO:0055037">
    <property type="term" value="C:recycling endosome"/>
    <property type="evidence" value="ECO:0007669"/>
    <property type="project" value="TreeGrafter"/>
</dbReference>
<dbReference type="GO" id="GO:0032465">
    <property type="term" value="P:regulation of cytokinesis"/>
    <property type="evidence" value="ECO:0007669"/>
    <property type="project" value="TreeGrafter"/>
</dbReference>
<sequence>MAESNDDSNGEKKYFRNRKNKSSLEDSDSESEDANPRPDIGLGSSSRKMIGRKQVSESSPAGSSSDVPSRREDNPFSFKHFLNRDVSSSSSSQSTGGARPKVFSQPLVQGQGSSSSISTSPAPVPAPRLNPELTSGLPDFVQDHLVIEQCYLQNAAHNSSCQLAVDLDNLPDFAPVNVSSNDQWNSSSNSSGRQGDLPFDLTSNQRERSSESVARPRDLPETLPFDLPAASAAVEASKSLPDFLSDGPIHSGRRNDSSQPNSDNSSPPAPLPNELPSPRLQMENERLRRELDNARRQLNEQIRRNDALERELMTLRSKEHEAGLEGMIAQIEENLKRTRRRATNAEDKAEMLEKEVKVLRLEILKLRSSSGSEEAGACGSSSSPTSDRPHNARLSRELRSAASSAEILLRQLLSGVDNLRFLASTLENSHNVDDRPPDFSDTMDEPGPTL</sequence>
<keyword evidence="6" id="KW-1185">Reference proteome</keyword>
<dbReference type="GO" id="GO:1903566">
    <property type="term" value="P:positive regulation of protein localization to cilium"/>
    <property type="evidence" value="ECO:0007669"/>
    <property type="project" value="TreeGrafter"/>
</dbReference>
<feature type="compositionally biased region" description="Low complexity" evidence="4">
    <location>
        <begin position="181"/>
        <end position="191"/>
    </location>
</feature>
<name>A0A482WT72_LAOST</name>
<dbReference type="GO" id="GO:0036064">
    <property type="term" value="C:ciliary basal body"/>
    <property type="evidence" value="ECO:0007669"/>
    <property type="project" value="TreeGrafter"/>
</dbReference>
<feature type="compositionally biased region" description="Low complexity" evidence="4">
    <location>
        <begin position="257"/>
        <end position="266"/>
    </location>
</feature>
<dbReference type="AlphaFoldDB" id="A0A482WT72"/>
<proteinExistence type="inferred from homology"/>
<keyword evidence="3" id="KW-0175">Coiled coil</keyword>
<feature type="region of interest" description="Disordered" evidence="4">
    <location>
        <begin position="181"/>
        <end position="224"/>
    </location>
</feature>
<dbReference type="GO" id="GO:0005813">
    <property type="term" value="C:centrosome"/>
    <property type="evidence" value="ECO:0007669"/>
    <property type="project" value="TreeGrafter"/>
</dbReference>
<gene>
    <name evidence="5" type="ORF">LSTR_LSTR005090</name>
</gene>
<feature type="region of interest" description="Disordered" evidence="4">
    <location>
        <begin position="370"/>
        <end position="397"/>
    </location>
</feature>
<evidence type="ECO:0000256" key="1">
    <source>
        <dbReference type="ARBA" id="ARBA00007791"/>
    </source>
</evidence>
<evidence type="ECO:0000256" key="2">
    <source>
        <dbReference type="ARBA" id="ARBA00016007"/>
    </source>
</evidence>
<dbReference type="Proteomes" id="UP000291343">
    <property type="component" value="Unassembled WGS sequence"/>
</dbReference>
<dbReference type="InterPro" id="IPR026757">
    <property type="entry name" value="ENTR1"/>
</dbReference>
<dbReference type="GO" id="GO:0045724">
    <property type="term" value="P:positive regulation of cilium assembly"/>
    <property type="evidence" value="ECO:0007669"/>
    <property type="project" value="TreeGrafter"/>
</dbReference>
<feature type="compositionally biased region" description="Basic and acidic residues" evidence="4">
    <location>
        <begin position="205"/>
        <end position="220"/>
    </location>
</feature>
<dbReference type="PANTHER" id="PTHR31259:SF3">
    <property type="entry name" value="ENDOSOME-ASSOCIATED-TRAFFICKING REGULATOR 1"/>
    <property type="match status" value="1"/>
</dbReference>
<feature type="compositionally biased region" description="Low complexity" evidence="4">
    <location>
        <begin position="370"/>
        <end position="383"/>
    </location>
</feature>
<feature type="region of interest" description="Disordered" evidence="4">
    <location>
        <begin position="429"/>
        <end position="450"/>
    </location>
</feature>